<keyword evidence="3" id="KW-0804">Transcription</keyword>
<comment type="subcellular location">
    <subcellularLocation>
        <location evidence="1">Nucleus</location>
    </subcellularLocation>
</comment>
<accession>A0A022S3J0</accession>
<dbReference type="GO" id="GO:0005634">
    <property type="term" value="C:nucleus"/>
    <property type="evidence" value="ECO:0007669"/>
    <property type="project" value="UniProtKB-SubCell"/>
</dbReference>
<proteinExistence type="predicted"/>
<gene>
    <name evidence="5" type="ORF">MIMGU_mgv1a021389mg</name>
</gene>
<dbReference type="InterPro" id="IPR044549">
    <property type="entry name" value="bHLH_AtIBH1-like"/>
</dbReference>
<dbReference type="PANTHER" id="PTHR33124">
    <property type="entry name" value="TRANSCRIPTION FACTOR IBH1-LIKE 1"/>
    <property type="match status" value="1"/>
</dbReference>
<organism evidence="5 6">
    <name type="scientific">Erythranthe guttata</name>
    <name type="common">Yellow monkey flower</name>
    <name type="synonym">Mimulus guttatus</name>
    <dbReference type="NCBI Taxonomy" id="4155"/>
    <lineage>
        <taxon>Eukaryota</taxon>
        <taxon>Viridiplantae</taxon>
        <taxon>Streptophyta</taxon>
        <taxon>Embryophyta</taxon>
        <taxon>Tracheophyta</taxon>
        <taxon>Spermatophyta</taxon>
        <taxon>Magnoliopsida</taxon>
        <taxon>eudicotyledons</taxon>
        <taxon>Gunneridae</taxon>
        <taxon>Pentapetalae</taxon>
        <taxon>asterids</taxon>
        <taxon>lamiids</taxon>
        <taxon>Lamiales</taxon>
        <taxon>Phrymaceae</taxon>
        <taxon>Erythranthe</taxon>
    </lineage>
</organism>
<sequence length="81" mass="9511">MQIRRSRRSMVMKRRARLDRCIRPINAIERKVRILKKLIPNSEYMGVETLFRETADYIVALQMRAKAMQIMVDALSASADE</sequence>
<dbReference type="GO" id="GO:0006355">
    <property type="term" value="P:regulation of DNA-templated transcription"/>
    <property type="evidence" value="ECO:0007669"/>
    <property type="project" value="InterPro"/>
</dbReference>
<dbReference type="STRING" id="4155.A0A022S3J0"/>
<protein>
    <recommendedName>
        <fullName evidence="7">BHLH domain-containing protein</fullName>
    </recommendedName>
</protein>
<dbReference type="EMBL" id="KI630171">
    <property type="protein sequence ID" value="EYU46826.1"/>
    <property type="molecule type" value="Genomic_DNA"/>
</dbReference>
<dbReference type="eggNOG" id="ENOG502S5A4">
    <property type="taxonomic scope" value="Eukaryota"/>
</dbReference>
<dbReference type="AlphaFoldDB" id="A0A022S3J0"/>
<evidence type="ECO:0000256" key="3">
    <source>
        <dbReference type="ARBA" id="ARBA00023163"/>
    </source>
</evidence>
<reference evidence="5 6" key="1">
    <citation type="journal article" date="2013" name="Proc. Natl. Acad. Sci. U.S.A.">
        <title>Fine-scale variation in meiotic recombination in Mimulus inferred from population shotgun sequencing.</title>
        <authorList>
            <person name="Hellsten U."/>
            <person name="Wright K.M."/>
            <person name="Jenkins J."/>
            <person name="Shu S."/>
            <person name="Yuan Y."/>
            <person name="Wessler S.R."/>
            <person name="Schmutz J."/>
            <person name="Willis J.H."/>
            <person name="Rokhsar D.S."/>
        </authorList>
    </citation>
    <scope>NUCLEOTIDE SEQUENCE [LARGE SCALE GENOMIC DNA]</scope>
    <source>
        <strain evidence="6">cv. DUN x IM62</strain>
    </source>
</reference>
<dbReference type="PANTHER" id="PTHR33124:SF39">
    <property type="entry name" value="TRANSCRIPTION FACTOR UPBEAT1"/>
    <property type="match status" value="1"/>
</dbReference>
<evidence type="ECO:0000256" key="2">
    <source>
        <dbReference type="ARBA" id="ARBA00023015"/>
    </source>
</evidence>
<keyword evidence="2" id="KW-0805">Transcription regulation</keyword>
<dbReference type="InterPro" id="IPR044660">
    <property type="entry name" value="IBH1-like"/>
</dbReference>
<dbReference type="CDD" id="cd11444">
    <property type="entry name" value="bHLH_AtIBH1_like"/>
    <property type="match status" value="1"/>
</dbReference>
<evidence type="ECO:0000256" key="4">
    <source>
        <dbReference type="ARBA" id="ARBA00023242"/>
    </source>
</evidence>
<evidence type="ECO:0000256" key="1">
    <source>
        <dbReference type="ARBA" id="ARBA00004123"/>
    </source>
</evidence>
<evidence type="ECO:0000313" key="6">
    <source>
        <dbReference type="Proteomes" id="UP000030748"/>
    </source>
</evidence>
<keyword evidence="4" id="KW-0539">Nucleus</keyword>
<evidence type="ECO:0000313" key="5">
    <source>
        <dbReference type="EMBL" id="EYU46826.1"/>
    </source>
</evidence>
<evidence type="ECO:0008006" key="7">
    <source>
        <dbReference type="Google" id="ProtNLM"/>
    </source>
</evidence>
<dbReference type="Proteomes" id="UP000030748">
    <property type="component" value="Unassembled WGS sequence"/>
</dbReference>
<keyword evidence="6" id="KW-1185">Reference proteome</keyword>
<name>A0A022S3J0_ERYGU</name>